<dbReference type="SUPFAM" id="SSF63829">
    <property type="entry name" value="Calcium-dependent phosphotriesterase"/>
    <property type="match status" value="1"/>
</dbReference>
<dbReference type="AlphaFoldDB" id="B4D458"/>
<comment type="caution">
    <text evidence="2">The sequence shown here is derived from an EMBL/GenBank/DDBJ whole genome shotgun (WGS) entry which is preliminary data.</text>
</comment>
<dbReference type="PANTHER" id="PTHR33546">
    <property type="entry name" value="LARGE, MULTIFUNCTIONAL SECRETED PROTEIN-RELATED"/>
    <property type="match status" value="1"/>
</dbReference>
<evidence type="ECO:0000313" key="2">
    <source>
        <dbReference type="EMBL" id="EDY18659.1"/>
    </source>
</evidence>
<evidence type="ECO:0000313" key="3">
    <source>
        <dbReference type="Proteomes" id="UP000005824"/>
    </source>
</evidence>
<reference evidence="2 3" key="1">
    <citation type="journal article" date="2011" name="J. Bacteriol.">
        <title>Genome sequence of Chthoniobacter flavus Ellin428, an aerobic heterotrophic soil bacterium.</title>
        <authorList>
            <person name="Kant R."/>
            <person name="van Passel M.W."/>
            <person name="Palva A."/>
            <person name="Lucas S."/>
            <person name="Lapidus A."/>
            <person name="Glavina Del Rio T."/>
            <person name="Dalin E."/>
            <person name="Tice H."/>
            <person name="Bruce D."/>
            <person name="Goodwin L."/>
            <person name="Pitluck S."/>
            <person name="Larimer F.W."/>
            <person name="Land M.L."/>
            <person name="Hauser L."/>
            <person name="Sangwan P."/>
            <person name="de Vos W.M."/>
            <person name="Janssen P.H."/>
            <person name="Smidt H."/>
        </authorList>
    </citation>
    <scope>NUCLEOTIDE SEQUENCE [LARGE SCALE GENOMIC DNA]</scope>
    <source>
        <strain evidence="2 3">Ellin428</strain>
    </source>
</reference>
<accession>B4D458</accession>
<feature type="domain" description="DUF6797" evidence="1">
    <location>
        <begin position="96"/>
        <end position="192"/>
    </location>
</feature>
<dbReference type="Gene3D" id="2.120.10.30">
    <property type="entry name" value="TolB, C-terminal domain"/>
    <property type="match status" value="1"/>
</dbReference>
<organism evidence="2 3">
    <name type="scientific">Chthoniobacter flavus Ellin428</name>
    <dbReference type="NCBI Taxonomy" id="497964"/>
    <lineage>
        <taxon>Bacteria</taxon>
        <taxon>Pseudomonadati</taxon>
        <taxon>Verrucomicrobiota</taxon>
        <taxon>Spartobacteria</taxon>
        <taxon>Chthoniobacterales</taxon>
        <taxon>Chthoniobacteraceae</taxon>
        <taxon>Chthoniobacter</taxon>
    </lineage>
</organism>
<dbReference type="InterPro" id="IPR011042">
    <property type="entry name" value="6-blade_b-propeller_TolB-like"/>
</dbReference>
<dbReference type="Proteomes" id="UP000005824">
    <property type="component" value="Unassembled WGS sequence"/>
</dbReference>
<dbReference type="PANTHER" id="PTHR33546:SF1">
    <property type="entry name" value="LARGE, MULTIFUNCTIONAL SECRETED PROTEIN"/>
    <property type="match status" value="1"/>
</dbReference>
<dbReference type="Pfam" id="PF20601">
    <property type="entry name" value="DUF6797"/>
    <property type="match status" value="1"/>
</dbReference>
<evidence type="ECO:0000259" key="1">
    <source>
        <dbReference type="Pfam" id="PF20601"/>
    </source>
</evidence>
<dbReference type="STRING" id="497964.CfE428DRAFT_3696"/>
<sequence length="842" mass="91453">MLVNIWWPWPSIDSAAADFPAMPVSPLSTRSLFATALIALTLPLSAQKMATRTGEAPGPWILGTIGVGKGVDAKTPKATALKGIAIKIGDQGEAAIAYDLDLCRVVGVWTGKFTTPMNLMSRGDYPTALGDVSFTTGEGPGFIAGKAPQVWKDARPEPFGPLPPGQARFKGFFVNGRKTILKWNIGGIDVLEMPGYDEVMNGGAYFTRTFYVPPTKQPMQILVAGNPQADNPFDVPTHKRTEGAVEGLEDKERVMQSTPWVHGDHGEVMIWAAGDPDGSMWRKLNGQLALEVAPHARPATFQVAYWTAPARDPDGRGAPLFFHEPDINLPALLKGGPAHWPEPVVTEGDTATAKADSAYVVDTIKVPEPNPWNAPMFIGGFDFFPDGRAAVCTFHGDVFIVSGIDDTLGHVTWKRFASGLYHALGLKIVNGDIYVTCRDGLWHLRDLNGDGEADSYEAFNFDVKVTKSFHEFVFDLQTDPQGNFYFAKAGPVKNGGRGFDEVMAHHGSLMRVSPDGSKLDVVATGFRAPNGIGCGPHGELTTGDNEGTWTPVCRLNWIKPGGFYGVVPLAHRDPLPTDYDRPLCWMPKRVDNSSGGQVWVPDDNRWGPWRGQLLHTSYGTCSLFGVLREEVSGANVPSAISPRPATVMQGGVVRFPVNFQSGIMRARFNPKDGQLYVAGLRGWQTTAVKNGCFQRVRYQSAAPVRMPIGLHATKRGVRLDFACELDAASAADVQNWGVEVWNYIWSSAYGSPEISTMGAAVTPTEQGKDGAMQYTNQQMAQKKHDTLTVKSATVSADKKSVFLEIPEIKPVMQMAIKFGIRSADGGEIRSEVINTIHALAEK</sequence>
<dbReference type="InParanoid" id="B4D458"/>
<gene>
    <name evidence="2" type="ORF">CfE428DRAFT_3696</name>
</gene>
<dbReference type="eggNOG" id="COG2133">
    <property type="taxonomic scope" value="Bacteria"/>
</dbReference>
<dbReference type="InterPro" id="IPR046476">
    <property type="entry name" value="DUF6797"/>
</dbReference>
<proteinExistence type="predicted"/>
<dbReference type="EMBL" id="ABVL01000011">
    <property type="protein sequence ID" value="EDY18659.1"/>
    <property type="molecule type" value="Genomic_DNA"/>
</dbReference>
<keyword evidence="3" id="KW-1185">Reference proteome</keyword>
<protein>
    <submittedName>
        <fullName evidence="2">Putative large, multifunctional secreted protein</fullName>
    </submittedName>
</protein>
<name>B4D458_9BACT</name>